<gene>
    <name evidence="2" type="ORF">SAMN05421803_1162</name>
</gene>
<dbReference type="STRING" id="758803.SAMN05421803_1162"/>
<dbReference type="AlphaFoldDB" id="A0A1M6QRW7"/>
<feature type="region of interest" description="Disordered" evidence="1">
    <location>
        <begin position="23"/>
        <end position="60"/>
    </location>
</feature>
<dbReference type="RefSeq" id="WP_073381353.1">
    <property type="nucleotide sequence ID" value="NZ_FQZK01000016.1"/>
</dbReference>
<dbReference type="EMBL" id="FQZK01000016">
    <property type="protein sequence ID" value="SHK23032.1"/>
    <property type="molecule type" value="Genomic_DNA"/>
</dbReference>
<keyword evidence="3" id="KW-1185">Reference proteome</keyword>
<sequence>MSQFSAALFSDALGLLRALFSSPRGRHARRRSTRVRRYAARPGPAVRPLPPAAPRLSAPREAVPADDIPLVRPYYTAHERARVQAAATARLHRWTGSGIPAPRIPGGDLLAPPPATFDDLVRASRARPARRPTAGVGA</sequence>
<accession>A0A1M6QRW7</accession>
<protein>
    <submittedName>
        <fullName evidence="2">Uncharacterized protein</fullName>
    </submittedName>
</protein>
<dbReference type="Proteomes" id="UP000184452">
    <property type="component" value="Unassembled WGS sequence"/>
</dbReference>
<evidence type="ECO:0000256" key="1">
    <source>
        <dbReference type="SAM" id="MobiDB-lite"/>
    </source>
</evidence>
<feature type="compositionally biased region" description="Basic residues" evidence="1">
    <location>
        <begin position="24"/>
        <end position="39"/>
    </location>
</feature>
<organism evidence="2 3">
    <name type="scientific">Nocardiopsis flavescens</name>
    <dbReference type="NCBI Taxonomy" id="758803"/>
    <lineage>
        <taxon>Bacteria</taxon>
        <taxon>Bacillati</taxon>
        <taxon>Actinomycetota</taxon>
        <taxon>Actinomycetes</taxon>
        <taxon>Streptosporangiales</taxon>
        <taxon>Nocardiopsidaceae</taxon>
        <taxon>Nocardiopsis</taxon>
    </lineage>
</organism>
<evidence type="ECO:0000313" key="2">
    <source>
        <dbReference type="EMBL" id="SHK23032.1"/>
    </source>
</evidence>
<feature type="region of interest" description="Disordered" evidence="1">
    <location>
        <begin position="96"/>
        <end position="117"/>
    </location>
</feature>
<name>A0A1M6QRW7_9ACTN</name>
<reference evidence="2 3" key="1">
    <citation type="submission" date="2016-11" db="EMBL/GenBank/DDBJ databases">
        <authorList>
            <person name="Jaros S."/>
            <person name="Januszkiewicz K."/>
            <person name="Wedrychowicz H."/>
        </authorList>
    </citation>
    <scope>NUCLEOTIDE SEQUENCE [LARGE SCALE GENOMIC DNA]</scope>
    <source>
        <strain evidence="2 3">CGMCC 4.5723</strain>
    </source>
</reference>
<evidence type="ECO:0000313" key="3">
    <source>
        <dbReference type="Proteomes" id="UP000184452"/>
    </source>
</evidence>
<proteinExistence type="predicted"/>